<dbReference type="Proteomes" id="UP001363035">
    <property type="component" value="Unassembled WGS sequence"/>
</dbReference>
<evidence type="ECO:0000256" key="2">
    <source>
        <dbReference type="ARBA" id="ARBA00022448"/>
    </source>
</evidence>
<dbReference type="PANTHER" id="PTHR10884:SF14">
    <property type="entry name" value="NADH DEHYDROGENASE [UBIQUINONE] IRON-SULFUR PROTEIN 3, MITOCHONDRIAL"/>
    <property type="match status" value="1"/>
</dbReference>
<dbReference type="InterPro" id="IPR001268">
    <property type="entry name" value="NADH_UbQ_OxRdtase_30kDa_su"/>
</dbReference>
<accession>A0ABU8I9B1</accession>
<comment type="similarity">
    <text evidence="1 3 4">Belongs to the complex I 30 kDa subunit family.</text>
</comment>
<reference evidence="7 8" key="1">
    <citation type="submission" date="2024-01" db="EMBL/GenBank/DDBJ databases">
        <title>Sphingobacterium tenebrionis sp. nov., a novel endophyte isolated from tenebrio molitor intestines.</title>
        <authorList>
            <person name="Zhang C."/>
        </authorList>
    </citation>
    <scope>NUCLEOTIDE SEQUENCE [LARGE SCALE GENOMIC DNA]</scope>
    <source>
        <strain evidence="7 8">PU5-4</strain>
    </source>
</reference>
<evidence type="ECO:0000313" key="7">
    <source>
        <dbReference type="EMBL" id="MEI5986324.1"/>
    </source>
</evidence>
<keyword evidence="2 3" id="KW-0813">Transport</keyword>
<keyword evidence="3" id="KW-1003">Cell membrane</keyword>
<evidence type="ECO:0000256" key="3">
    <source>
        <dbReference type="HAMAP-Rule" id="MF_01357"/>
    </source>
</evidence>
<dbReference type="RefSeq" id="WP_099365647.1">
    <property type="nucleotide sequence ID" value="NZ_JAYLLN010000053.1"/>
</dbReference>
<dbReference type="NCBIfam" id="TIGR01961">
    <property type="entry name" value="NuoC_fam"/>
    <property type="match status" value="1"/>
</dbReference>
<protein>
    <recommendedName>
        <fullName evidence="3">NADH-quinone oxidoreductase subunit C</fullName>
        <ecNumber evidence="3">7.1.1.-</ecNumber>
    </recommendedName>
    <alternativeName>
        <fullName evidence="3">NADH dehydrogenase I subunit C</fullName>
    </alternativeName>
    <alternativeName>
        <fullName evidence="3">NDH-1 subunit C</fullName>
    </alternativeName>
</protein>
<comment type="caution">
    <text evidence="7">The sequence shown here is derived from an EMBL/GenBank/DDBJ whole genome shotgun (WGS) entry which is preliminary data.</text>
</comment>
<dbReference type="Pfam" id="PF00329">
    <property type="entry name" value="Complex1_30kDa"/>
    <property type="match status" value="1"/>
</dbReference>
<comment type="subcellular location">
    <subcellularLocation>
        <location evidence="3">Cell membrane</location>
        <topology evidence="3">Peripheral membrane protein</topology>
        <orientation evidence="3">Cytoplasmic side</orientation>
    </subcellularLocation>
</comment>
<dbReference type="InterPro" id="IPR037232">
    <property type="entry name" value="NADH_quin_OxRdtase_su_C/D-like"/>
</dbReference>
<evidence type="ECO:0000256" key="4">
    <source>
        <dbReference type="RuleBase" id="RU003456"/>
    </source>
</evidence>
<evidence type="ECO:0000313" key="8">
    <source>
        <dbReference type="Proteomes" id="UP001363035"/>
    </source>
</evidence>
<comment type="subunit">
    <text evidence="3">NDH-1 is composed of 14 different subunits. Subunits NuoB, C, D, E, F, and G constitute the peripheral sector of the complex.</text>
</comment>
<dbReference type="SUPFAM" id="SSF143243">
    <property type="entry name" value="Nqo5-like"/>
    <property type="match status" value="1"/>
</dbReference>
<dbReference type="Gene3D" id="3.30.460.80">
    <property type="entry name" value="NADH:ubiquinone oxidoreductase, 30kDa subunit"/>
    <property type="match status" value="1"/>
</dbReference>
<dbReference type="EC" id="7.1.1.-" evidence="3"/>
<comment type="function">
    <text evidence="3">NDH-1 shuttles electrons from NADH, via FMN and iron-sulfur (Fe-S) centers, to quinones in the respiratory chain. The immediate electron acceptor for the enzyme in this species is believed to be a menaquinone. Couples the redox reaction to proton translocation (for every two electrons transferred, four hydrogen ions are translocated across the cytoplasmic membrane), and thus conserves the redox energy in a proton gradient.</text>
</comment>
<keyword evidence="3" id="KW-0472">Membrane</keyword>
<organism evidence="7 8">
    <name type="scientific">Sphingobacterium tenebrionis</name>
    <dbReference type="NCBI Taxonomy" id="3111775"/>
    <lineage>
        <taxon>Bacteria</taxon>
        <taxon>Pseudomonadati</taxon>
        <taxon>Bacteroidota</taxon>
        <taxon>Sphingobacteriia</taxon>
        <taxon>Sphingobacteriales</taxon>
        <taxon>Sphingobacteriaceae</taxon>
        <taxon>Sphingobacterium</taxon>
    </lineage>
</organism>
<name>A0ABU8I9B1_9SPHI</name>
<keyword evidence="3 4" id="KW-0520">NAD</keyword>
<evidence type="ECO:0000259" key="6">
    <source>
        <dbReference type="Pfam" id="PF00329"/>
    </source>
</evidence>
<evidence type="ECO:0000256" key="1">
    <source>
        <dbReference type="ARBA" id="ARBA00007569"/>
    </source>
</evidence>
<keyword evidence="3 4" id="KW-1278">Translocase</keyword>
<sequence>MFEKVKELILGNLGEQAIVTLQDHGLQPAIYLDPNYLLQAAKLLRDTEGFYFDFLANITGVDFHPAAEFDVVYHLSSIPYQTQCVLKVKLANDRSLNNLPEIPSVTSVWRTADWHEREIFDLMGIFFTDHPDLRRILMPDDWEGYPLRKDYQDPESYHQIPIK</sequence>
<keyword evidence="8" id="KW-1185">Reference proteome</keyword>
<proteinExistence type="inferred from homology"/>
<dbReference type="EMBL" id="JAYLLN010000053">
    <property type="protein sequence ID" value="MEI5986324.1"/>
    <property type="molecule type" value="Genomic_DNA"/>
</dbReference>
<dbReference type="InterPro" id="IPR020396">
    <property type="entry name" value="NADH_UbQ_OxRdtase_CS"/>
</dbReference>
<dbReference type="PANTHER" id="PTHR10884">
    <property type="entry name" value="NADH DEHYDROGENASE UBIQUINONE IRON-SULFUR PROTEIN 3"/>
    <property type="match status" value="1"/>
</dbReference>
<feature type="domain" description="NADH:ubiquinone oxidoreductase 30kDa subunit" evidence="6">
    <location>
        <begin position="30"/>
        <end position="152"/>
    </location>
</feature>
<keyword evidence="3 5" id="KW-0874">Quinone</keyword>
<dbReference type="InterPro" id="IPR010218">
    <property type="entry name" value="NADH_DH_suC"/>
</dbReference>
<dbReference type="PROSITE" id="PS00542">
    <property type="entry name" value="COMPLEX1_30K"/>
    <property type="match status" value="1"/>
</dbReference>
<gene>
    <name evidence="3" type="primary">nuoC</name>
    <name evidence="7" type="ORF">VJ786_15580</name>
</gene>
<evidence type="ECO:0000256" key="5">
    <source>
        <dbReference type="RuleBase" id="RU003582"/>
    </source>
</evidence>
<comment type="catalytic activity">
    <reaction evidence="3 5">
        <text>a quinone + NADH + 5 H(+)(in) = a quinol + NAD(+) + 4 H(+)(out)</text>
        <dbReference type="Rhea" id="RHEA:57888"/>
        <dbReference type="ChEBI" id="CHEBI:15378"/>
        <dbReference type="ChEBI" id="CHEBI:24646"/>
        <dbReference type="ChEBI" id="CHEBI:57540"/>
        <dbReference type="ChEBI" id="CHEBI:57945"/>
        <dbReference type="ChEBI" id="CHEBI:132124"/>
    </reaction>
</comment>
<dbReference type="HAMAP" id="MF_01357">
    <property type="entry name" value="NDH1_NuoC"/>
    <property type="match status" value="1"/>
</dbReference>